<sequence>MQWTHFKIVRFKSASENATRLKAGLVQRLPKPASQPRSEAPFYSSFVALQLCLLLDGTADKVNLRSCQQPRDKLKAENSASHYGTSNDNISHKSHSRPSHGLGHEMKDSAMMTA</sequence>
<accession>A0A3S5C4B3</accession>
<dbReference type="EMBL" id="CAAALY010247644">
    <property type="protein sequence ID" value="VEL34434.1"/>
    <property type="molecule type" value="Genomic_DNA"/>
</dbReference>
<dbReference type="Proteomes" id="UP000784294">
    <property type="component" value="Unassembled WGS sequence"/>
</dbReference>
<evidence type="ECO:0000256" key="1">
    <source>
        <dbReference type="SAM" id="MobiDB-lite"/>
    </source>
</evidence>
<protein>
    <submittedName>
        <fullName evidence="2">Uncharacterized protein</fullName>
    </submittedName>
</protein>
<proteinExistence type="predicted"/>
<comment type="caution">
    <text evidence="2">The sequence shown here is derived from an EMBL/GenBank/DDBJ whole genome shotgun (WGS) entry which is preliminary data.</text>
</comment>
<reference evidence="2" key="1">
    <citation type="submission" date="2018-11" db="EMBL/GenBank/DDBJ databases">
        <authorList>
            <consortium name="Pathogen Informatics"/>
        </authorList>
    </citation>
    <scope>NUCLEOTIDE SEQUENCE</scope>
</reference>
<evidence type="ECO:0000313" key="2">
    <source>
        <dbReference type="EMBL" id="VEL34434.1"/>
    </source>
</evidence>
<dbReference type="AlphaFoldDB" id="A0A3S5C4B3"/>
<feature type="compositionally biased region" description="Polar residues" evidence="1">
    <location>
        <begin position="78"/>
        <end position="89"/>
    </location>
</feature>
<feature type="non-terminal residue" evidence="2">
    <location>
        <position position="114"/>
    </location>
</feature>
<keyword evidence="3" id="KW-1185">Reference proteome</keyword>
<name>A0A3S5C4B3_9PLAT</name>
<organism evidence="2 3">
    <name type="scientific">Protopolystoma xenopodis</name>
    <dbReference type="NCBI Taxonomy" id="117903"/>
    <lineage>
        <taxon>Eukaryota</taxon>
        <taxon>Metazoa</taxon>
        <taxon>Spiralia</taxon>
        <taxon>Lophotrochozoa</taxon>
        <taxon>Platyhelminthes</taxon>
        <taxon>Monogenea</taxon>
        <taxon>Polyopisthocotylea</taxon>
        <taxon>Polystomatidea</taxon>
        <taxon>Polystomatidae</taxon>
        <taxon>Protopolystoma</taxon>
    </lineage>
</organism>
<evidence type="ECO:0000313" key="3">
    <source>
        <dbReference type="Proteomes" id="UP000784294"/>
    </source>
</evidence>
<gene>
    <name evidence="2" type="ORF">PXEA_LOCUS27874</name>
</gene>
<feature type="region of interest" description="Disordered" evidence="1">
    <location>
        <begin position="69"/>
        <end position="114"/>
    </location>
</feature>